<comment type="caution">
    <text evidence="1">The sequence shown here is derived from an EMBL/GenBank/DDBJ whole genome shotgun (WGS) entry which is preliminary data.</text>
</comment>
<evidence type="ECO:0000313" key="1">
    <source>
        <dbReference type="EMBL" id="KII74704.1"/>
    </source>
</evidence>
<dbReference type="Proteomes" id="UP000031668">
    <property type="component" value="Unassembled WGS sequence"/>
</dbReference>
<evidence type="ECO:0000313" key="2">
    <source>
        <dbReference type="Proteomes" id="UP000031668"/>
    </source>
</evidence>
<name>A0A0C2JA93_THEKT</name>
<reference evidence="1 2" key="1">
    <citation type="journal article" date="2014" name="Genome Biol. Evol.">
        <title>The genome of the myxosporean Thelohanellus kitauei shows adaptations to nutrient acquisition within its fish host.</title>
        <authorList>
            <person name="Yang Y."/>
            <person name="Xiong J."/>
            <person name="Zhou Z."/>
            <person name="Huo F."/>
            <person name="Miao W."/>
            <person name="Ran C."/>
            <person name="Liu Y."/>
            <person name="Zhang J."/>
            <person name="Feng J."/>
            <person name="Wang M."/>
            <person name="Wang M."/>
            <person name="Wang L."/>
            <person name="Yao B."/>
        </authorList>
    </citation>
    <scope>NUCLEOTIDE SEQUENCE [LARGE SCALE GENOMIC DNA]</scope>
    <source>
        <strain evidence="1">Wuqing</strain>
    </source>
</reference>
<dbReference type="AlphaFoldDB" id="A0A0C2JA93"/>
<protein>
    <submittedName>
        <fullName evidence="1">Uncharacterized protein</fullName>
    </submittedName>
</protein>
<gene>
    <name evidence="1" type="ORF">RF11_03923</name>
</gene>
<accession>A0A0C2JA93</accession>
<dbReference type="EMBL" id="JWZT01000314">
    <property type="protein sequence ID" value="KII74704.1"/>
    <property type="molecule type" value="Genomic_DNA"/>
</dbReference>
<keyword evidence="2" id="KW-1185">Reference proteome</keyword>
<organism evidence="1 2">
    <name type="scientific">Thelohanellus kitauei</name>
    <name type="common">Myxosporean</name>
    <dbReference type="NCBI Taxonomy" id="669202"/>
    <lineage>
        <taxon>Eukaryota</taxon>
        <taxon>Metazoa</taxon>
        <taxon>Cnidaria</taxon>
        <taxon>Myxozoa</taxon>
        <taxon>Myxosporea</taxon>
        <taxon>Bivalvulida</taxon>
        <taxon>Platysporina</taxon>
        <taxon>Myxobolidae</taxon>
        <taxon>Thelohanellus</taxon>
    </lineage>
</organism>
<sequence>MDAVNPFYFLNSIEVTMDIFDRLNTLYINGIYTFRLPPIIDLRPDFQRLNDFLFSYTYADMLLHTFFQWYTRPDSSFDNSEYLIIVIVMSLCLILKTSYESNIYDKYHRVINYLFGHHRQFGNRSILGLIHAETMCLRTPILDSMIDYLMELSKDHKARSK</sequence>
<proteinExistence type="predicted"/>